<keyword evidence="1" id="KW-0479">Metal-binding</keyword>
<protein>
    <submittedName>
        <fullName evidence="8">Uncharacterized protein LOC105233998</fullName>
    </submittedName>
</protein>
<dbReference type="Pfam" id="PF01753">
    <property type="entry name" value="zf-MYND"/>
    <property type="match status" value="1"/>
</dbReference>
<dbReference type="KEGG" id="bdr:105233998"/>
<dbReference type="Pfam" id="PF00567">
    <property type="entry name" value="TUDOR"/>
    <property type="match status" value="2"/>
</dbReference>
<dbReference type="SUPFAM" id="SSF144232">
    <property type="entry name" value="HIT/MYND zinc finger-like"/>
    <property type="match status" value="1"/>
</dbReference>
<evidence type="ECO:0000256" key="1">
    <source>
        <dbReference type="ARBA" id="ARBA00022723"/>
    </source>
</evidence>
<sequence length="504" mass="57771">MLASDLPKLSPTWGLCILCHKKAEWSCERCFDLYCSMECQRMDWQRHRYICLPMPRLVPLSHADSTLLREKLISESKDNQVSSTSVEELLKNDDTEKNAKLSNKIRNFTENVILVKFLSSNKCLVRAHKPPDNFADIQKEINAFGKNAPELVVCPSVGSVALLLYKGIFTRVEVLSIQDDKRISLLYCDYGWIATVAKVDLRMAVDDVLKFPRLSAVIILHNVEECSDSKVMSLLEKFEGLQYELCRCIETNSNKIGEEVTLTCGNVNLNEEINKLCFDTNFGKSENVKNSEDIEIKNLNNNEDLLLDLCLDEPCHREKPILSPPFDIYIFQTNLSNFKVVVLDTSALSYGYIGCIAETDLKYLVTVQEYLNNYEDNGQFYNPKLHEYCLAKFENEWYRARVVKIMGNSRYTVVYLDFTNESTITYQDIRRYPKDLNGPCRTNLCLIDGLPTTLNADHINFLKKEITAECKLVIDKVKEVVQQIVVVECPAIIEKMNSVEFKAI</sequence>
<accession>A0A6I9WBG5</accession>
<dbReference type="PROSITE" id="PS50304">
    <property type="entry name" value="TUDOR"/>
    <property type="match status" value="1"/>
</dbReference>
<name>A0A6I9WBG5_BACDO</name>
<dbReference type="PROSITE" id="PS50865">
    <property type="entry name" value="ZF_MYND_2"/>
    <property type="match status" value="1"/>
</dbReference>
<dbReference type="InParanoid" id="A0A6I9WBG5"/>
<gene>
    <name evidence="8" type="primary">LOC105233998</name>
</gene>
<proteinExistence type="predicted"/>
<dbReference type="RefSeq" id="XP_011214494.2">
    <property type="nucleotide sequence ID" value="XM_011216192.4"/>
</dbReference>
<keyword evidence="2 4" id="KW-0863">Zinc-finger</keyword>
<dbReference type="GO" id="GO:0008270">
    <property type="term" value="F:zinc ion binding"/>
    <property type="evidence" value="ECO:0007669"/>
    <property type="project" value="UniProtKB-KW"/>
</dbReference>
<dbReference type="InterPro" id="IPR035437">
    <property type="entry name" value="SNase_OB-fold_sf"/>
</dbReference>
<dbReference type="GeneID" id="105233998"/>
<dbReference type="SMART" id="SM00333">
    <property type="entry name" value="TUDOR"/>
    <property type="match status" value="2"/>
</dbReference>
<dbReference type="SUPFAM" id="SSF63748">
    <property type="entry name" value="Tudor/PWWP/MBT"/>
    <property type="match status" value="2"/>
</dbReference>
<evidence type="ECO:0000313" key="7">
    <source>
        <dbReference type="Proteomes" id="UP001652620"/>
    </source>
</evidence>
<evidence type="ECO:0000256" key="3">
    <source>
        <dbReference type="ARBA" id="ARBA00022833"/>
    </source>
</evidence>
<dbReference type="InterPro" id="IPR002893">
    <property type="entry name" value="Znf_MYND"/>
</dbReference>
<dbReference type="PANTHER" id="PTHR16442">
    <property type="entry name" value="RING FINGER PROTEIN 17"/>
    <property type="match status" value="1"/>
</dbReference>
<dbReference type="Gene3D" id="6.10.140.2220">
    <property type="match status" value="1"/>
</dbReference>
<dbReference type="Gene3D" id="2.30.30.140">
    <property type="match status" value="2"/>
</dbReference>
<reference evidence="8" key="1">
    <citation type="submission" date="2025-08" db="UniProtKB">
        <authorList>
            <consortium name="RefSeq"/>
        </authorList>
    </citation>
    <scope>IDENTIFICATION</scope>
    <source>
        <tissue evidence="8">Adult</tissue>
    </source>
</reference>
<dbReference type="PANTHER" id="PTHR16442:SF1">
    <property type="entry name" value="RING FINGER PROTEIN 17"/>
    <property type="match status" value="1"/>
</dbReference>
<dbReference type="InterPro" id="IPR002999">
    <property type="entry name" value="Tudor"/>
</dbReference>
<evidence type="ECO:0000256" key="4">
    <source>
        <dbReference type="PROSITE-ProRule" id="PRU00134"/>
    </source>
</evidence>
<dbReference type="Gene3D" id="2.40.50.90">
    <property type="match status" value="1"/>
</dbReference>
<evidence type="ECO:0000259" key="5">
    <source>
        <dbReference type="PROSITE" id="PS50304"/>
    </source>
</evidence>
<evidence type="ECO:0000256" key="2">
    <source>
        <dbReference type="ARBA" id="ARBA00022771"/>
    </source>
</evidence>
<keyword evidence="7" id="KW-1185">Reference proteome</keyword>
<feature type="domain" description="Tudor" evidence="5">
    <location>
        <begin position="382"/>
        <end position="439"/>
    </location>
</feature>
<dbReference type="Proteomes" id="UP001652620">
    <property type="component" value="Chromosome 5"/>
</dbReference>
<evidence type="ECO:0000313" key="8">
    <source>
        <dbReference type="RefSeq" id="XP_011214494.2"/>
    </source>
</evidence>
<dbReference type="OrthoDB" id="5282002at2759"/>
<organism evidence="7 8">
    <name type="scientific">Bactrocera dorsalis</name>
    <name type="common">Oriental fruit fly</name>
    <name type="synonym">Dacus dorsalis</name>
    <dbReference type="NCBI Taxonomy" id="27457"/>
    <lineage>
        <taxon>Eukaryota</taxon>
        <taxon>Metazoa</taxon>
        <taxon>Ecdysozoa</taxon>
        <taxon>Arthropoda</taxon>
        <taxon>Hexapoda</taxon>
        <taxon>Insecta</taxon>
        <taxon>Pterygota</taxon>
        <taxon>Neoptera</taxon>
        <taxon>Endopterygota</taxon>
        <taxon>Diptera</taxon>
        <taxon>Brachycera</taxon>
        <taxon>Muscomorpha</taxon>
        <taxon>Tephritoidea</taxon>
        <taxon>Tephritidae</taxon>
        <taxon>Bactrocera</taxon>
        <taxon>Bactrocera</taxon>
    </lineage>
</organism>
<dbReference type="FunCoup" id="A0A6I9WBG5">
    <property type="interactions" value="37"/>
</dbReference>
<keyword evidence="3" id="KW-0862">Zinc</keyword>
<dbReference type="AlphaFoldDB" id="A0A6I9WBG5"/>
<feature type="domain" description="MYND-type" evidence="6">
    <location>
        <begin position="16"/>
        <end position="51"/>
    </location>
</feature>
<evidence type="ECO:0000259" key="6">
    <source>
        <dbReference type="PROSITE" id="PS50865"/>
    </source>
</evidence>